<dbReference type="FunFam" id="3.40.605.10:FF:000005">
    <property type="entry name" value="Succinate-semialdehyde dehydrogenase I"/>
    <property type="match status" value="1"/>
</dbReference>
<dbReference type="InterPro" id="IPR016163">
    <property type="entry name" value="Ald_DH_C"/>
</dbReference>
<dbReference type="SUPFAM" id="SSF53720">
    <property type="entry name" value="ALDH-like"/>
    <property type="match status" value="1"/>
</dbReference>
<evidence type="ECO:0000256" key="4">
    <source>
        <dbReference type="ARBA" id="ARBA00019842"/>
    </source>
</evidence>
<gene>
    <name evidence="10" type="ORF">GWI33_002646</name>
</gene>
<dbReference type="GO" id="GO:0009450">
    <property type="term" value="P:gamma-aminobutyric acid catabolic process"/>
    <property type="evidence" value="ECO:0007669"/>
    <property type="project" value="TreeGrafter"/>
</dbReference>
<dbReference type="CDD" id="cd07103">
    <property type="entry name" value="ALDH_F5_SSADH_GabD"/>
    <property type="match status" value="1"/>
</dbReference>
<dbReference type="GO" id="GO:0005739">
    <property type="term" value="C:mitochondrion"/>
    <property type="evidence" value="ECO:0007669"/>
    <property type="project" value="TreeGrafter"/>
</dbReference>
<evidence type="ECO:0000256" key="3">
    <source>
        <dbReference type="ARBA" id="ARBA00013051"/>
    </source>
</evidence>
<keyword evidence="5 8" id="KW-0560">Oxidoreductase</keyword>
<keyword evidence="11" id="KW-1185">Reference proteome</keyword>
<dbReference type="FunFam" id="3.40.309.10:FF:000004">
    <property type="entry name" value="Succinate-semialdehyde dehydrogenase I"/>
    <property type="match status" value="1"/>
</dbReference>
<comment type="pathway">
    <text evidence="1">Amino-acid degradation; 4-aminobutanoate degradation.</text>
</comment>
<dbReference type="AlphaFoldDB" id="A0A834IPA1"/>
<reference evidence="10" key="1">
    <citation type="submission" date="2020-08" db="EMBL/GenBank/DDBJ databases">
        <title>Genome sequencing and assembly of the red palm weevil Rhynchophorus ferrugineus.</title>
        <authorList>
            <person name="Dias G.B."/>
            <person name="Bergman C.M."/>
            <person name="Manee M."/>
        </authorList>
    </citation>
    <scope>NUCLEOTIDE SEQUENCE</scope>
    <source>
        <strain evidence="10">AA-2017</strain>
        <tissue evidence="10">Whole larva</tissue>
    </source>
</reference>
<dbReference type="Proteomes" id="UP000625711">
    <property type="component" value="Unassembled WGS sequence"/>
</dbReference>
<comment type="similarity">
    <text evidence="2 8">Belongs to the aldehyde dehydrogenase family.</text>
</comment>
<accession>A0A834IPA1</accession>
<protein>
    <recommendedName>
        <fullName evidence="4">Succinate-semialdehyde dehydrogenase, mitochondrial</fullName>
        <ecNumber evidence="3">1.2.1.24</ecNumber>
    </recommendedName>
    <alternativeName>
        <fullName evidence="6">NAD(+)-dependent succinic semialdehyde dehydrogenase</fullName>
    </alternativeName>
</protein>
<proteinExistence type="inferred from homology"/>
<dbReference type="PROSITE" id="PS00070">
    <property type="entry name" value="ALDEHYDE_DEHYDR_CYS"/>
    <property type="match status" value="1"/>
</dbReference>
<sequence>MFKYFLSKSPTFQSLRLIQTGVQGAASKYEKAYINGQWTSAISGKYFEVSNPSNGKVVAEVPDMGVPDAQIAIDSAFSAFQNWKNTTAKDRSQILRRWYNLLVENQSKIAHILTAESGKPLLEAKGEVVYGNSFVEWFSELSRQVRGEIIESSVPSKKILIHHQPIGVVGLITPWNFPHAMIARKAAAALSVGCTVVIKPAEDTPLTAIEMIKYAEEAGFPPGVINIITSSRDNAADVGKLLCENHLVAGISFTGSTTVGRILYRQCANGIKRLGLELGGNAPLIVFKSANLDTAVDSALVSKFRNCGQTCVAANRFLVQEDVFDAFVEKLVSKVQLLKMGDGFQNGVQLGPLINEQQLNKVTDFVHDATSKGAKVIIGGKPANYLGELFYEPTVLTGITSDMKVYTEEIFGPVISIIKFKTEEEAINISNSCDVGLAGYFFSEDISQIFRVSKNLETGMVGVNEGLISCAEAPFGGIKQSGLGREGSHLGTEDYTYIKYTCIGNLS</sequence>
<dbReference type="InterPro" id="IPR050740">
    <property type="entry name" value="Aldehyde_DH_Superfamily"/>
</dbReference>
<dbReference type="Gene3D" id="3.40.309.10">
    <property type="entry name" value="Aldehyde Dehydrogenase, Chain A, domain 2"/>
    <property type="match status" value="1"/>
</dbReference>
<evidence type="ECO:0000256" key="2">
    <source>
        <dbReference type="ARBA" id="ARBA00009986"/>
    </source>
</evidence>
<dbReference type="InterPro" id="IPR016160">
    <property type="entry name" value="Ald_DH_CS_CYS"/>
</dbReference>
<evidence type="ECO:0000256" key="6">
    <source>
        <dbReference type="ARBA" id="ARBA00030806"/>
    </source>
</evidence>
<dbReference type="InterPro" id="IPR015590">
    <property type="entry name" value="Aldehyde_DH_dom"/>
</dbReference>
<dbReference type="GO" id="GO:0004777">
    <property type="term" value="F:succinate-semialdehyde dehydrogenase (NAD+) activity"/>
    <property type="evidence" value="ECO:0007669"/>
    <property type="project" value="UniProtKB-EC"/>
</dbReference>
<evidence type="ECO:0000313" key="10">
    <source>
        <dbReference type="EMBL" id="KAF7282472.1"/>
    </source>
</evidence>
<dbReference type="PANTHER" id="PTHR43353">
    <property type="entry name" value="SUCCINATE-SEMIALDEHYDE DEHYDROGENASE, MITOCHONDRIAL"/>
    <property type="match status" value="1"/>
</dbReference>
<dbReference type="EMBL" id="JAACXV010000173">
    <property type="protein sequence ID" value="KAF7282472.1"/>
    <property type="molecule type" value="Genomic_DNA"/>
</dbReference>
<dbReference type="Pfam" id="PF00171">
    <property type="entry name" value="Aldedh"/>
    <property type="match status" value="1"/>
</dbReference>
<evidence type="ECO:0000259" key="9">
    <source>
        <dbReference type="Pfam" id="PF00171"/>
    </source>
</evidence>
<dbReference type="InterPro" id="IPR016162">
    <property type="entry name" value="Ald_DH_N"/>
</dbReference>
<dbReference type="PROSITE" id="PS00687">
    <property type="entry name" value="ALDEHYDE_DEHYDR_GLU"/>
    <property type="match status" value="1"/>
</dbReference>
<dbReference type="InterPro" id="IPR029510">
    <property type="entry name" value="Ald_DH_CS_GLU"/>
</dbReference>
<feature type="domain" description="Aldehyde dehydrogenase" evidence="9">
    <location>
        <begin position="38"/>
        <end position="500"/>
    </location>
</feature>
<name>A0A834IPA1_RHYFE</name>
<dbReference type="InterPro" id="IPR016161">
    <property type="entry name" value="Ald_DH/histidinol_DH"/>
</dbReference>
<evidence type="ECO:0000256" key="8">
    <source>
        <dbReference type="RuleBase" id="RU003345"/>
    </source>
</evidence>
<evidence type="ECO:0000256" key="1">
    <source>
        <dbReference type="ARBA" id="ARBA00005176"/>
    </source>
</evidence>
<dbReference type="OrthoDB" id="310895at2759"/>
<evidence type="ECO:0000313" key="11">
    <source>
        <dbReference type="Proteomes" id="UP000625711"/>
    </source>
</evidence>
<organism evidence="10 11">
    <name type="scientific">Rhynchophorus ferrugineus</name>
    <name type="common">Red palm weevil</name>
    <name type="synonym">Curculio ferrugineus</name>
    <dbReference type="NCBI Taxonomy" id="354439"/>
    <lineage>
        <taxon>Eukaryota</taxon>
        <taxon>Metazoa</taxon>
        <taxon>Ecdysozoa</taxon>
        <taxon>Arthropoda</taxon>
        <taxon>Hexapoda</taxon>
        <taxon>Insecta</taxon>
        <taxon>Pterygota</taxon>
        <taxon>Neoptera</taxon>
        <taxon>Endopterygota</taxon>
        <taxon>Coleoptera</taxon>
        <taxon>Polyphaga</taxon>
        <taxon>Cucujiformia</taxon>
        <taxon>Curculionidae</taxon>
        <taxon>Dryophthorinae</taxon>
        <taxon>Rhynchophorus</taxon>
    </lineage>
</organism>
<evidence type="ECO:0000256" key="7">
    <source>
        <dbReference type="PROSITE-ProRule" id="PRU10007"/>
    </source>
</evidence>
<dbReference type="EC" id="1.2.1.24" evidence="3"/>
<dbReference type="Gene3D" id="3.40.605.10">
    <property type="entry name" value="Aldehyde Dehydrogenase, Chain A, domain 1"/>
    <property type="match status" value="1"/>
</dbReference>
<evidence type="ECO:0000256" key="5">
    <source>
        <dbReference type="ARBA" id="ARBA00023002"/>
    </source>
</evidence>
<comment type="caution">
    <text evidence="10">The sequence shown here is derived from an EMBL/GenBank/DDBJ whole genome shotgun (WGS) entry which is preliminary data.</text>
</comment>
<feature type="active site" evidence="7">
    <location>
        <position position="277"/>
    </location>
</feature>
<dbReference type="PANTHER" id="PTHR43353:SF5">
    <property type="entry name" value="SUCCINATE-SEMIALDEHYDE DEHYDROGENASE, MITOCHONDRIAL"/>
    <property type="match status" value="1"/>
</dbReference>